<evidence type="ECO:0000259" key="2">
    <source>
        <dbReference type="Pfam" id="PF00465"/>
    </source>
</evidence>
<comment type="caution">
    <text evidence="3">The sequence shown here is derived from an EMBL/GenBank/DDBJ whole genome shotgun (WGS) entry which is preliminary data.</text>
</comment>
<dbReference type="SUPFAM" id="SSF56796">
    <property type="entry name" value="Dehydroquinate synthase-like"/>
    <property type="match status" value="1"/>
</dbReference>
<reference evidence="3 4" key="1">
    <citation type="submission" date="2024-04" db="EMBL/GenBank/DDBJ databases">
        <title>Tritrichomonas musculus Genome.</title>
        <authorList>
            <person name="Alves-Ferreira E."/>
            <person name="Grigg M."/>
            <person name="Lorenzi H."/>
            <person name="Galac M."/>
        </authorList>
    </citation>
    <scope>NUCLEOTIDE SEQUENCE [LARGE SCALE GENOMIC DNA]</scope>
    <source>
        <strain evidence="3 4">EAF2021</strain>
    </source>
</reference>
<dbReference type="Pfam" id="PF00465">
    <property type="entry name" value="Fe-ADH"/>
    <property type="match status" value="1"/>
</dbReference>
<dbReference type="EMBL" id="JAPFFF010000001">
    <property type="protein sequence ID" value="KAK8897919.1"/>
    <property type="molecule type" value="Genomic_DNA"/>
</dbReference>
<organism evidence="3 4">
    <name type="scientific">Tritrichomonas musculus</name>
    <dbReference type="NCBI Taxonomy" id="1915356"/>
    <lineage>
        <taxon>Eukaryota</taxon>
        <taxon>Metamonada</taxon>
        <taxon>Parabasalia</taxon>
        <taxon>Tritrichomonadida</taxon>
        <taxon>Tritrichomonadidae</taxon>
        <taxon>Tritrichomonas</taxon>
    </lineage>
</organism>
<feature type="domain" description="Alcohol dehydrogenase iron-type/glycerol dehydrogenase GldA" evidence="2">
    <location>
        <begin position="10"/>
        <end position="169"/>
    </location>
</feature>
<dbReference type="PANTHER" id="PTHR43633:SF1">
    <property type="entry name" value="ALCOHOL DEHYDROGENASE YQHD"/>
    <property type="match status" value="1"/>
</dbReference>
<accession>A0ABR2L3L5</accession>
<proteinExistence type="predicted"/>
<dbReference type="InterPro" id="IPR044731">
    <property type="entry name" value="BDH-like"/>
</dbReference>
<keyword evidence="4" id="KW-1185">Reference proteome</keyword>
<gene>
    <name evidence="3" type="ORF">M9Y10_000151</name>
</gene>
<dbReference type="InterPro" id="IPR001670">
    <property type="entry name" value="ADH_Fe/GldA"/>
</dbReference>
<evidence type="ECO:0000256" key="1">
    <source>
        <dbReference type="ARBA" id="ARBA00023002"/>
    </source>
</evidence>
<evidence type="ECO:0000313" key="4">
    <source>
        <dbReference type="Proteomes" id="UP001470230"/>
    </source>
</evidence>
<dbReference type="Gene3D" id="3.40.50.1970">
    <property type="match status" value="1"/>
</dbReference>
<dbReference type="Proteomes" id="UP001470230">
    <property type="component" value="Unassembled WGS sequence"/>
</dbReference>
<evidence type="ECO:0000313" key="3">
    <source>
        <dbReference type="EMBL" id="KAK8897919.1"/>
    </source>
</evidence>
<name>A0ABR2L3L5_9EUKA</name>
<dbReference type="PANTHER" id="PTHR43633">
    <property type="entry name" value="ALCOHOL DEHYDROGENASE YQHD"/>
    <property type="match status" value="1"/>
</dbReference>
<keyword evidence="1" id="KW-0560">Oxidoreductase</keyword>
<sequence>MKDFIIRNDTNLLFRNDPLDDLTNILKNKKVLLVYGGGSIRENGCYNDINQAASRGSAELIEFGNASNKIGDIEKGIELSKEKKIEMIIGAGGATVMDAAKFISFGHYHADYKQYIRGKNTAGMGRLPLILIPTYPSSGTELGTYSVAFNPDTKEFGAICGITADYAILVPRYSLTLSPELTTYTCLVTLVQLSICVLGDKNPISYDQGISVIKNVIKASHFLKENPNHLKARGEILYAASMTNSDWLSLGKVVDYGFDIYEIEFIVANLFGTTYRKNLTTIFPRFLKAVSKYHEEDVRLYFKEVFNFEGSIDDSVNKVIQFFTKQGADMYFEGNLSREKFSEIPNKASLTEDEVFDIIKNSMK</sequence>
<protein>
    <recommendedName>
        <fullName evidence="2">Alcohol dehydrogenase iron-type/glycerol dehydrogenase GldA domain-containing protein</fullName>
    </recommendedName>
</protein>